<dbReference type="PROSITE" id="PS51296">
    <property type="entry name" value="RIESKE"/>
    <property type="match status" value="1"/>
</dbReference>
<comment type="cofactor">
    <cofactor evidence="5">
        <name>[2Fe-2S] cluster</name>
        <dbReference type="ChEBI" id="CHEBI:190135"/>
    </cofactor>
</comment>
<dbReference type="InterPro" id="IPR017941">
    <property type="entry name" value="Rieske_2Fe-2S"/>
</dbReference>
<evidence type="ECO:0000256" key="3">
    <source>
        <dbReference type="ARBA" id="ARBA00023004"/>
    </source>
</evidence>
<evidence type="ECO:0000256" key="4">
    <source>
        <dbReference type="ARBA" id="ARBA00023014"/>
    </source>
</evidence>
<protein>
    <submittedName>
        <fullName evidence="8">Naphthalene 1,2-dioxygenase system ferredoxin subunit</fullName>
    </submittedName>
</protein>
<dbReference type="CDD" id="cd03528">
    <property type="entry name" value="Rieske_RO_ferredoxin"/>
    <property type="match status" value="1"/>
</dbReference>
<name>A0A1I3MR06_9BURK</name>
<keyword evidence="9" id="KW-1185">Reference proteome</keyword>
<dbReference type="PANTHER" id="PTHR21496:SF0">
    <property type="entry name" value="RIESKE DOMAIN-CONTAINING PROTEIN"/>
    <property type="match status" value="1"/>
</dbReference>
<proteinExistence type="inferred from homology"/>
<sequence length="114" mass="12530">MSTLTDASWALVALRNDLPADSVTAVTVDGREIALYRLADEVFATANACTHGNARLCDGFVEAGEIECPLHQGRFDIRTGKAMCRPLREDLRIYPVKLDGERVYVGLNHSVNPQ</sequence>
<dbReference type="GO" id="GO:0051213">
    <property type="term" value="F:dioxygenase activity"/>
    <property type="evidence" value="ECO:0007669"/>
    <property type="project" value="UniProtKB-KW"/>
</dbReference>
<dbReference type="Pfam" id="PF00355">
    <property type="entry name" value="Rieske"/>
    <property type="match status" value="1"/>
</dbReference>
<keyword evidence="3" id="KW-0408">Iron</keyword>
<evidence type="ECO:0000313" key="8">
    <source>
        <dbReference type="EMBL" id="SFI99240.1"/>
    </source>
</evidence>
<keyword evidence="4" id="KW-0411">Iron-sulfur</keyword>
<dbReference type="PANTHER" id="PTHR21496">
    <property type="entry name" value="FERREDOXIN-RELATED"/>
    <property type="match status" value="1"/>
</dbReference>
<dbReference type="Proteomes" id="UP000199548">
    <property type="component" value="Unassembled WGS sequence"/>
</dbReference>
<dbReference type="AlphaFoldDB" id="A0A1I3MR06"/>
<evidence type="ECO:0000256" key="1">
    <source>
        <dbReference type="ARBA" id="ARBA00022714"/>
    </source>
</evidence>
<dbReference type="InterPro" id="IPR036922">
    <property type="entry name" value="Rieske_2Fe-2S_sf"/>
</dbReference>
<evidence type="ECO:0000259" key="7">
    <source>
        <dbReference type="PROSITE" id="PS51296"/>
    </source>
</evidence>
<dbReference type="EMBL" id="FOQU01000005">
    <property type="protein sequence ID" value="SFI99240.1"/>
    <property type="molecule type" value="Genomic_DNA"/>
</dbReference>
<keyword evidence="8" id="KW-0560">Oxidoreductase</keyword>
<feature type="domain" description="Rieske" evidence="7">
    <location>
        <begin position="9"/>
        <end position="105"/>
    </location>
</feature>
<keyword evidence="2" id="KW-0479">Metal-binding</keyword>
<organism evidence="8 9">
    <name type="scientific">Paraburkholderia megapolitana</name>
    <dbReference type="NCBI Taxonomy" id="420953"/>
    <lineage>
        <taxon>Bacteria</taxon>
        <taxon>Pseudomonadati</taxon>
        <taxon>Pseudomonadota</taxon>
        <taxon>Betaproteobacteria</taxon>
        <taxon>Burkholderiales</taxon>
        <taxon>Burkholderiaceae</taxon>
        <taxon>Paraburkholderia</taxon>
    </lineage>
</organism>
<keyword evidence="8" id="KW-0223">Dioxygenase</keyword>
<gene>
    <name evidence="8" type="ORF">SAMN05192543_10566</name>
</gene>
<reference evidence="8 9" key="1">
    <citation type="submission" date="2016-10" db="EMBL/GenBank/DDBJ databases">
        <authorList>
            <person name="de Groot N.N."/>
        </authorList>
    </citation>
    <scope>NUCLEOTIDE SEQUENCE [LARGE SCALE GENOMIC DNA]</scope>
    <source>
        <strain evidence="8 9">LMG 23650</strain>
    </source>
</reference>
<dbReference type="RefSeq" id="WP_177228289.1">
    <property type="nucleotide sequence ID" value="NZ_CP041745.1"/>
</dbReference>
<dbReference type="Gene3D" id="2.102.10.10">
    <property type="entry name" value="Rieske [2Fe-2S] iron-sulphur domain"/>
    <property type="match status" value="1"/>
</dbReference>
<evidence type="ECO:0000256" key="5">
    <source>
        <dbReference type="ARBA" id="ARBA00034078"/>
    </source>
</evidence>
<accession>A0A1I3MR06</accession>
<evidence type="ECO:0000256" key="6">
    <source>
        <dbReference type="ARBA" id="ARBA00038001"/>
    </source>
</evidence>
<evidence type="ECO:0000256" key="2">
    <source>
        <dbReference type="ARBA" id="ARBA00022723"/>
    </source>
</evidence>
<dbReference type="SUPFAM" id="SSF50022">
    <property type="entry name" value="ISP domain"/>
    <property type="match status" value="1"/>
</dbReference>
<comment type="similarity">
    <text evidence="6">Belongs to the bacterial ring-hydroxylating dioxygenase ferredoxin component family.</text>
</comment>
<keyword evidence="1" id="KW-0001">2Fe-2S</keyword>
<dbReference type="STRING" id="420953.SAMN05192543_10566"/>
<dbReference type="GO" id="GO:0046872">
    <property type="term" value="F:metal ion binding"/>
    <property type="evidence" value="ECO:0007669"/>
    <property type="project" value="UniProtKB-KW"/>
</dbReference>
<evidence type="ECO:0000313" key="9">
    <source>
        <dbReference type="Proteomes" id="UP000199548"/>
    </source>
</evidence>
<dbReference type="GO" id="GO:0051537">
    <property type="term" value="F:2 iron, 2 sulfur cluster binding"/>
    <property type="evidence" value="ECO:0007669"/>
    <property type="project" value="UniProtKB-KW"/>
</dbReference>